<keyword evidence="2" id="KW-1185">Reference proteome</keyword>
<proteinExistence type="predicted"/>
<name>A0A840TQ60_9BACT</name>
<sequence length="169" mass="18860">MMTIKSVDDLRAQQAQAHNDLQIAKSRLTLDKEAWLDEAKPIRRITYLLGNVFTNRYQGMVGKSVQVGVNALLGKTILRRLPIPLNFLVPHLVQNTILNYTHRHGDEWLLTGLRWLKEVTEDDEPTEDVERLALPAAVYTDASEAGVAVPIESPSSGVDVYGTDQLGRS</sequence>
<dbReference type="AlphaFoldDB" id="A0A840TQ60"/>
<comment type="caution">
    <text evidence="1">The sequence shown here is derived from an EMBL/GenBank/DDBJ whole genome shotgun (WGS) entry which is preliminary data.</text>
</comment>
<reference evidence="1 2" key="1">
    <citation type="submission" date="2020-08" db="EMBL/GenBank/DDBJ databases">
        <title>Genomic Encyclopedia of Type Strains, Phase IV (KMG-IV): sequencing the most valuable type-strain genomes for metagenomic binning, comparative biology and taxonomic classification.</title>
        <authorList>
            <person name="Goeker M."/>
        </authorList>
    </citation>
    <scope>NUCLEOTIDE SEQUENCE [LARGE SCALE GENOMIC DNA]</scope>
    <source>
        <strain evidence="1 2">DSM 105074</strain>
    </source>
</reference>
<evidence type="ECO:0000313" key="2">
    <source>
        <dbReference type="Proteomes" id="UP000557307"/>
    </source>
</evidence>
<dbReference type="EMBL" id="JACHGF010000002">
    <property type="protein sequence ID" value="MBB5283847.1"/>
    <property type="molecule type" value="Genomic_DNA"/>
</dbReference>
<protein>
    <submittedName>
        <fullName evidence="1">Uncharacterized protein</fullName>
    </submittedName>
</protein>
<dbReference type="RefSeq" id="WP_184173574.1">
    <property type="nucleotide sequence ID" value="NZ_JACHGF010000002.1"/>
</dbReference>
<evidence type="ECO:0000313" key="1">
    <source>
        <dbReference type="EMBL" id="MBB5283847.1"/>
    </source>
</evidence>
<accession>A0A840TQ60</accession>
<gene>
    <name evidence="1" type="ORF">HNQ92_001973</name>
</gene>
<dbReference type="Proteomes" id="UP000557307">
    <property type="component" value="Unassembled WGS sequence"/>
</dbReference>
<organism evidence="1 2">
    <name type="scientific">Rhabdobacter roseus</name>
    <dbReference type="NCBI Taxonomy" id="1655419"/>
    <lineage>
        <taxon>Bacteria</taxon>
        <taxon>Pseudomonadati</taxon>
        <taxon>Bacteroidota</taxon>
        <taxon>Cytophagia</taxon>
        <taxon>Cytophagales</taxon>
        <taxon>Cytophagaceae</taxon>
        <taxon>Rhabdobacter</taxon>
    </lineage>
</organism>